<evidence type="ECO:0000256" key="2">
    <source>
        <dbReference type="ARBA" id="ARBA00022679"/>
    </source>
</evidence>
<evidence type="ECO:0000256" key="4">
    <source>
        <dbReference type="ARBA" id="ARBA00022932"/>
    </source>
</evidence>
<dbReference type="GO" id="GO:0003677">
    <property type="term" value="F:DNA binding"/>
    <property type="evidence" value="ECO:0007669"/>
    <property type="project" value="UniProtKB-KW"/>
</dbReference>
<dbReference type="PROSITE" id="PS00116">
    <property type="entry name" value="DNA_POLYMERASE_B"/>
    <property type="match status" value="1"/>
</dbReference>
<dbReference type="GO" id="GO:0009432">
    <property type="term" value="P:SOS response"/>
    <property type="evidence" value="ECO:0007669"/>
    <property type="project" value="TreeGrafter"/>
</dbReference>
<dbReference type="InterPro" id="IPR017964">
    <property type="entry name" value="DNA-dir_DNA_pol_B_CS"/>
</dbReference>
<comment type="similarity">
    <text evidence="1 7">Belongs to the DNA polymerase type-B family.</text>
</comment>
<keyword evidence="5 7" id="KW-0238">DNA-binding</keyword>
<organism evidence="10 11">
    <name type="scientific">Shewanella cyperi</name>
    <dbReference type="NCBI Taxonomy" id="2814292"/>
    <lineage>
        <taxon>Bacteria</taxon>
        <taxon>Pseudomonadati</taxon>
        <taxon>Pseudomonadota</taxon>
        <taxon>Gammaproteobacteria</taxon>
        <taxon>Alteromonadales</taxon>
        <taxon>Shewanellaceae</taxon>
        <taxon>Shewanella</taxon>
    </lineage>
</organism>
<evidence type="ECO:0000313" key="10">
    <source>
        <dbReference type="EMBL" id="QSX31254.1"/>
    </source>
</evidence>
<keyword evidence="4 7" id="KW-0239">DNA-directed DNA polymerase</keyword>
<dbReference type="Pfam" id="PF03104">
    <property type="entry name" value="DNA_pol_B_exo1"/>
    <property type="match status" value="1"/>
</dbReference>
<dbReference type="Gene3D" id="3.30.420.10">
    <property type="entry name" value="Ribonuclease H-like superfamily/Ribonuclease H"/>
    <property type="match status" value="1"/>
</dbReference>
<dbReference type="GO" id="GO:0008296">
    <property type="term" value="F:3'-5'-DNA exonuclease activity"/>
    <property type="evidence" value="ECO:0007669"/>
    <property type="project" value="TreeGrafter"/>
</dbReference>
<dbReference type="AlphaFoldDB" id="A0A974XVY0"/>
<dbReference type="InterPro" id="IPR023211">
    <property type="entry name" value="DNA_pol_palm_dom_sf"/>
</dbReference>
<dbReference type="EMBL" id="CP071504">
    <property type="protein sequence ID" value="QSX31254.1"/>
    <property type="molecule type" value="Genomic_DNA"/>
</dbReference>
<evidence type="ECO:0000256" key="3">
    <source>
        <dbReference type="ARBA" id="ARBA00022695"/>
    </source>
</evidence>
<dbReference type="SUPFAM" id="SSF56672">
    <property type="entry name" value="DNA/RNA polymerases"/>
    <property type="match status" value="1"/>
</dbReference>
<sequence length="796" mass="89522">MSVPGNHHLSSPVTSVISGRILTRANRLEQGQSVLEYYVVTAQGPVQVIVRDQPWLAFCHQQDALQLKRAVAQAGGQIKPLSLKSFQGQAVSALYSPSARAHRQVRRMATDMGIRLFEDDIRPEQRFLIERFVALDAEFSGYEVECLAGVRRFEAQRVRCASQDPGISLKAVSVDLECSMQGELYSIGFFGDVVPLVIMVGQAGEAKAAPSDCDIQWVSDEKALLEAIIAWFAAADPDIIIGWSIVGFDLSLLSRRAQHHGLALAIGRGGSELGWKVADKHRPETLDLPGRVVLDGIDWLKAAFFQFDSFSLQSVASALLGKGKAIDKVDDRGEEITRLFLEDKPALARYNLMDCQLVWEIFAHTHLFEFALERARLTGLELGRVGASVAAFTHLYLPHLHRQGYVAPAMGAVPGQDSPGGYVMDSLPGLYRNILVLDFKSLYPSIIRSFLIDPKGLIEGLQESEQDSVPGFRGARFSRKQPILPGIIATLAARREEAKRDDNAPLSQAIKIIMNSLYGVLGSSGCVFHDTRLASSITLRGHEIMRQTRAWIEELGYQVIYGDTDSTFVWLGDEAADADATGKMLVNRVNELWRDRLWQEWQLESFLELEYERHYRHFFMPTLRHSAEGSKKRYVGEYDDYGQSRIVFKGMEQVRSDWSPLAKRLQHELYRRLFAGEDMVAYIKDNIDALFKGDLDDELVFRKRLRRKLVDYSASAPHVKAARVLLESTGDPVWGQRGARIEYVMTIQGAEPLQLSRQPIDYEYYLEKQIRPIVDPVFSVLDINYSEMLGKQLLLI</sequence>
<dbReference type="Pfam" id="PF00136">
    <property type="entry name" value="DNA_pol_B"/>
    <property type="match status" value="1"/>
</dbReference>
<dbReference type="PANTHER" id="PTHR10322">
    <property type="entry name" value="DNA POLYMERASE CATALYTIC SUBUNIT"/>
    <property type="match status" value="1"/>
</dbReference>
<reference evidence="10 11" key="1">
    <citation type="submission" date="2021-03" db="EMBL/GenBank/DDBJ databases">
        <title>Novel species identification of genus Shewanella.</title>
        <authorList>
            <person name="Liu G."/>
            <person name="Zhang Q."/>
        </authorList>
    </citation>
    <scope>NUCLEOTIDE SEQUENCE [LARGE SCALE GENOMIC DNA]</scope>
    <source>
        <strain evidence="10 11">FJAT-53726</strain>
    </source>
</reference>
<dbReference type="GO" id="GO:0000166">
    <property type="term" value="F:nucleotide binding"/>
    <property type="evidence" value="ECO:0007669"/>
    <property type="project" value="InterPro"/>
</dbReference>
<dbReference type="CDD" id="cd05537">
    <property type="entry name" value="POLBc_Pol_II"/>
    <property type="match status" value="1"/>
</dbReference>
<evidence type="ECO:0000256" key="7">
    <source>
        <dbReference type="RuleBase" id="RU000442"/>
    </source>
</evidence>
<dbReference type="InterPro" id="IPR042087">
    <property type="entry name" value="DNA_pol_B_thumb"/>
</dbReference>
<feature type="domain" description="DNA-directed DNA polymerase family B multifunctional" evidence="8">
    <location>
        <begin position="397"/>
        <end position="774"/>
    </location>
</feature>
<dbReference type="EC" id="2.7.7.7" evidence="7"/>
<dbReference type="CDD" id="cd05784">
    <property type="entry name" value="DNA_polB_II_exo"/>
    <property type="match status" value="1"/>
</dbReference>
<dbReference type="KEGG" id="scyp:JYB88_06375"/>
<dbReference type="InterPro" id="IPR006134">
    <property type="entry name" value="DNA-dir_DNA_pol_B_multi_dom"/>
</dbReference>
<dbReference type="Gene3D" id="1.10.132.60">
    <property type="entry name" value="DNA polymerase family B, C-terminal domain"/>
    <property type="match status" value="1"/>
</dbReference>
<dbReference type="RefSeq" id="WP_207325872.1">
    <property type="nucleotide sequence ID" value="NZ_CP071504.1"/>
</dbReference>
<dbReference type="InterPro" id="IPR050240">
    <property type="entry name" value="DNA_pol_type-B"/>
</dbReference>
<dbReference type="Proteomes" id="UP000663281">
    <property type="component" value="Chromosome"/>
</dbReference>
<feature type="domain" description="DNA-directed DNA polymerase family B exonuclease" evidence="9">
    <location>
        <begin position="208"/>
        <end position="315"/>
    </location>
</feature>
<gene>
    <name evidence="10" type="ORF">JYB88_06375</name>
</gene>
<evidence type="ECO:0000256" key="5">
    <source>
        <dbReference type="ARBA" id="ARBA00023125"/>
    </source>
</evidence>
<dbReference type="GO" id="GO:0045004">
    <property type="term" value="P:DNA replication proofreading"/>
    <property type="evidence" value="ECO:0007669"/>
    <property type="project" value="TreeGrafter"/>
</dbReference>
<evidence type="ECO:0000313" key="11">
    <source>
        <dbReference type="Proteomes" id="UP000663281"/>
    </source>
</evidence>
<proteinExistence type="inferred from homology"/>
<dbReference type="InterPro" id="IPR036397">
    <property type="entry name" value="RNaseH_sf"/>
</dbReference>
<accession>A0A974XVY0</accession>
<keyword evidence="11" id="KW-1185">Reference proteome</keyword>
<dbReference type="PANTHER" id="PTHR10322:SF23">
    <property type="entry name" value="DNA POLYMERASE DELTA CATALYTIC SUBUNIT"/>
    <property type="match status" value="1"/>
</dbReference>
<dbReference type="InterPro" id="IPR012337">
    <property type="entry name" value="RNaseH-like_sf"/>
</dbReference>
<protein>
    <recommendedName>
        <fullName evidence="7">DNA polymerase</fullName>
        <ecNumber evidence="7">2.7.7.7</ecNumber>
    </recommendedName>
</protein>
<evidence type="ECO:0000256" key="6">
    <source>
        <dbReference type="ARBA" id="ARBA00049244"/>
    </source>
</evidence>
<evidence type="ECO:0000256" key="1">
    <source>
        <dbReference type="ARBA" id="ARBA00005755"/>
    </source>
</evidence>
<evidence type="ECO:0000259" key="9">
    <source>
        <dbReference type="Pfam" id="PF03104"/>
    </source>
</evidence>
<dbReference type="NCBIfam" id="NF004421">
    <property type="entry name" value="PRK05762.1-2"/>
    <property type="match status" value="1"/>
</dbReference>
<dbReference type="GO" id="GO:0003887">
    <property type="term" value="F:DNA-directed DNA polymerase activity"/>
    <property type="evidence" value="ECO:0007669"/>
    <property type="project" value="UniProtKB-KW"/>
</dbReference>
<keyword evidence="3 7" id="KW-0548">Nucleotidyltransferase</keyword>
<evidence type="ECO:0000259" key="8">
    <source>
        <dbReference type="Pfam" id="PF00136"/>
    </source>
</evidence>
<dbReference type="SUPFAM" id="SSF53098">
    <property type="entry name" value="Ribonuclease H-like"/>
    <property type="match status" value="1"/>
</dbReference>
<dbReference type="FunFam" id="3.90.1600.10:FF:000030">
    <property type="entry name" value="DNA polymerase II"/>
    <property type="match status" value="1"/>
</dbReference>
<keyword evidence="2 7" id="KW-0808">Transferase</keyword>
<dbReference type="Gene3D" id="3.30.70.2250">
    <property type="match status" value="1"/>
</dbReference>
<dbReference type="SMART" id="SM00486">
    <property type="entry name" value="POLBc"/>
    <property type="match status" value="1"/>
</dbReference>
<keyword evidence="7" id="KW-0235">DNA replication</keyword>
<name>A0A974XVY0_9GAMM</name>
<comment type="catalytic activity">
    <reaction evidence="6 7">
        <text>DNA(n) + a 2'-deoxyribonucleoside 5'-triphosphate = DNA(n+1) + diphosphate</text>
        <dbReference type="Rhea" id="RHEA:22508"/>
        <dbReference type="Rhea" id="RHEA-COMP:17339"/>
        <dbReference type="Rhea" id="RHEA-COMP:17340"/>
        <dbReference type="ChEBI" id="CHEBI:33019"/>
        <dbReference type="ChEBI" id="CHEBI:61560"/>
        <dbReference type="ChEBI" id="CHEBI:173112"/>
        <dbReference type="EC" id="2.7.7.7"/>
    </reaction>
</comment>
<dbReference type="InterPro" id="IPR006133">
    <property type="entry name" value="DNA-dir_DNA_pol_B_exonuc"/>
</dbReference>
<dbReference type="InterPro" id="IPR006172">
    <property type="entry name" value="DNA-dir_DNA_pol_B"/>
</dbReference>
<dbReference type="InterPro" id="IPR043502">
    <property type="entry name" value="DNA/RNA_pol_sf"/>
</dbReference>
<dbReference type="PRINTS" id="PR00106">
    <property type="entry name" value="DNAPOLB"/>
</dbReference>
<dbReference type="Gene3D" id="3.90.1600.10">
    <property type="entry name" value="Palm domain of DNA polymerase"/>
    <property type="match status" value="2"/>
</dbReference>